<feature type="compositionally biased region" description="Polar residues" evidence="4">
    <location>
        <begin position="160"/>
        <end position="171"/>
    </location>
</feature>
<evidence type="ECO:0000313" key="7">
    <source>
        <dbReference type="EMBL" id="OWF53198.1"/>
    </source>
</evidence>
<dbReference type="InterPro" id="IPR050392">
    <property type="entry name" value="Collagen/C1q_domain"/>
</dbReference>
<dbReference type="InterPro" id="IPR001073">
    <property type="entry name" value="C1q_dom"/>
</dbReference>
<keyword evidence="2" id="KW-0964">Secreted</keyword>
<dbReference type="PANTHER" id="PTHR15427">
    <property type="entry name" value="EMILIN ELASTIN MICROFIBRIL INTERFACE-LOCATED PROTEIN ELASTIN MICROFIBRIL INTERFACER"/>
    <property type="match status" value="1"/>
</dbReference>
<dbReference type="Gene3D" id="2.60.120.40">
    <property type="match status" value="1"/>
</dbReference>
<dbReference type="Pfam" id="PF00386">
    <property type="entry name" value="C1q"/>
    <property type="match status" value="1"/>
</dbReference>
<comment type="caution">
    <text evidence="7">The sequence shown here is derived from an EMBL/GenBank/DDBJ whole genome shotgun (WGS) entry which is preliminary data.</text>
</comment>
<feature type="chain" id="PRO_5012894270" evidence="5">
    <location>
        <begin position="20"/>
        <end position="320"/>
    </location>
</feature>
<keyword evidence="3" id="KW-0175">Coiled coil</keyword>
<dbReference type="InterPro" id="IPR008983">
    <property type="entry name" value="Tumour_necrosis_fac-like_dom"/>
</dbReference>
<evidence type="ECO:0000259" key="6">
    <source>
        <dbReference type="PROSITE" id="PS50871"/>
    </source>
</evidence>
<feature type="region of interest" description="Disordered" evidence="4">
    <location>
        <begin position="157"/>
        <end position="184"/>
    </location>
</feature>
<organism evidence="7 8">
    <name type="scientific">Mizuhopecten yessoensis</name>
    <name type="common">Japanese scallop</name>
    <name type="synonym">Patinopecten yessoensis</name>
    <dbReference type="NCBI Taxonomy" id="6573"/>
    <lineage>
        <taxon>Eukaryota</taxon>
        <taxon>Metazoa</taxon>
        <taxon>Spiralia</taxon>
        <taxon>Lophotrochozoa</taxon>
        <taxon>Mollusca</taxon>
        <taxon>Bivalvia</taxon>
        <taxon>Autobranchia</taxon>
        <taxon>Pteriomorphia</taxon>
        <taxon>Pectinida</taxon>
        <taxon>Pectinoidea</taxon>
        <taxon>Pectinidae</taxon>
        <taxon>Mizuhopecten</taxon>
    </lineage>
</organism>
<evidence type="ECO:0000256" key="2">
    <source>
        <dbReference type="ARBA" id="ARBA00022525"/>
    </source>
</evidence>
<feature type="domain" description="C1q" evidence="6">
    <location>
        <begin position="183"/>
        <end position="320"/>
    </location>
</feature>
<dbReference type="PANTHER" id="PTHR15427:SF50">
    <property type="entry name" value="COMPLEMENT C1Q TUMOR NECROSIS FACTOR-RELATED PROTEIN 2-LIKE"/>
    <property type="match status" value="1"/>
</dbReference>
<dbReference type="OrthoDB" id="6052633at2759"/>
<dbReference type="AlphaFoldDB" id="A0A210QWS7"/>
<evidence type="ECO:0000256" key="1">
    <source>
        <dbReference type="ARBA" id="ARBA00004613"/>
    </source>
</evidence>
<dbReference type="PROSITE" id="PS50871">
    <property type="entry name" value="C1Q"/>
    <property type="match status" value="1"/>
</dbReference>
<feature type="signal peptide" evidence="5">
    <location>
        <begin position="1"/>
        <end position="19"/>
    </location>
</feature>
<gene>
    <name evidence="7" type="ORF">KP79_PYT11521</name>
</gene>
<dbReference type="EMBL" id="NEDP02001463">
    <property type="protein sequence ID" value="OWF53198.1"/>
    <property type="molecule type" value="Genomic_DNA"/>
</dbReference>
<name>A0A210QWS7_MIZYE</name>
<evidence type="ECO:0000256" key="3">
    <source>
        <dbReference type="SAM" id="Coils"/>
    </source>
</evidence>
<dbReference type="SMART" id="SM00110">
    <property type="entry name" value="C1Q"/>
    <property type="match status" value="1"/>
</dbReference>
<dbReference type="PRINTS" id="PR00007">
    <property type="entry name" value="COMPLEMNTC1Q"/>
</dbReference>
<comment type="subcellular location">
    <subcellularLocation>
        <location evidence="1">Secreted</location>
    </subcellularLocation>
</comment>
<keyword evidence="5" id="KW-0732">Signal</keyword>
<evidence type="ECO:0000256" key="4">
    <source>
        <dbReference type="SAM" id="MobiDB-lite"/>
    </source>
</evidence>
<sequence>MATMCSVLLCLLLANLALAQNSTSLEDRFAALEREFAFEKASLRSELKSTKDDLEITRSQLRITRSQLLDTRTEINAMQPTKINDAETTNLDMEDEHSNMQTSDVFDWNKAIKSRALSQILDKWVKKATTILTKPCEHAQGDHSQTKQGPELPIALPKTAAQNQPISSMTLSEPRRRSRRNADSQQVTAFHAELGIPAENLRSQQAIIFDSSTLNIGLGYKEDSGIFVCPEAGIYYFTVTIMVFPQEKVETEMVINGDQVLLAYSAGTTGFNQGTSSTVVRLEDGDLVWVRILDNPALNTGVNIRVMGGGWSTFTGYKIK</sequence>
<protein>
    <submittedName>
        <fullName evidence="7">Heavy metal-binding protein HIP</fullName>
    </submittedName>
</protein>
<proteinExistence type="predicted"/>
<evidence type="ECO:0000256" key="5">
    <source>
        <dbReference type="SAM" id="SignalP"/>
    </source>
</evidence>
<dbReference type="Proteomes" id="UP000242188">
    <property type="component" value="Unassembled WGS sequence"/>
</dbReference>
<keyword evidence="8" id="KW-1185">Reference proteome</keyword>
<dbReference type="SUPFAM" id="SSF49842">
    <property type="entry name" value="TNF-like"/>
    <property type="match status" value="1"/>
</dbReference>
<accession>A0A210QWS7</accession>
<dbReference type="GO" id="GO:0005576">
    <property type="term" value="C:extracellular region"/>
    <property type="evidence" value="ECO:0007669"/>
    <property type="project" value="UniProtKB-SubCell"/>
</dbReference>
<evidence type="ECO:0000313" key="8">
    <source>
        <dbReference type="Proteomes" id="UP000242188"/>
    </source>
</evidence>
<reference evidence="7 8" key="1">
    <citation type="journal article" date="2017" name="Nat. Ecol. Evol.">
        <title>Scallop genome provides insights into evolution of bilaterian karyotype and development.</title>
        <authorList>
            <person name="Wang S."/>
            <person name="Zhang J."/>
            <person name="Jiao W."/>
            <person name="Li J."/>
            <person name="Xun X."/>
            <person name="Sun Y."/>
            <person name="Guo X."/>
            <person name="Huan P."/>
            <person name="Dong B."/>
            <person name="Zhang L."/>
            <person name="Hu X."/>
            <person name="Sun X."/>
            <person name="Wang J."/>
            <person name="Zhao C."/>
            <person name="Wang Y."/>
            <person name="Wang D."/>
            <person name="Huang X."/>
            <person name="Wang R."/>
            <person name="Lv J."/>
            <person name="Li Y."/>
            <person name="Zhang Z."/>
            <person name="Liu B."/>
            <person name="Lu W."/>
            <person name="Hui Y."/>
            <person name="Liang J."/>
            <person name="Zhou Z."/>
            <person name="Hou R."/>
            <person name="Li X."/>
            <person name="Liu Y."/>
            <person name="Li H."/>
            <person name="Ning X."/>
            <person name="Lin Y."/>
            <person name="Zhao L."/>
            <person name="Xing Q."/>
            <person name="Dou J."/>
            <person name="Li Y."/>
            <person name="Mao J."/>
            <person name="Guo H."/>
            <person name="Dou H."/>
            <person name="Li T."/>
            <person name="Mu C."/>
            <person name="Jiang W."/>
            <person name="Fu Q."/>
            <person name="Fu X."/>
            <person name="Miao Y."/>
            <person name="Liu J."/>
            <person name="Yu Q."/>
            <person name="Li R."/>
            <person name="Liao H."/>
            <person name="Li X."/>
            <person name="Kong Y."/>
            <person name="Jiang Z."/>
            <person name="Chourrout D."/>
            <person name="Li R."/>
            <person name="Bao Z."/>
        </authorList>
    </citation>
    <scope>NUCLEOTIDE SEQUENCE [LARGE SCALE GENOMIC DNA]</scope>
    <source>
        <strain evidence="7 8">PY_sf001</strain>
    </source>
</reference>
<feature type="coiled-coil region" evidence="3">
    <location>
        <begin position="15"/>
        <end position="60"/>
    </location>
</feature>